<reference evidence="6" key="1">
    <citation type="submission" date="2015-08" db="EMBL/GenBank/DDBJ databases">
        <authorList>
            <person name="Varghese N."/>
        </authorList>
    </citation>
    <scope>NUCLEOTIDE SEQUENCE [LARGE SCALE GENOMIC DNA]</scope>
    <source>
        <strain evidence="6">JCM 18476</strain>
    </source>
</reference>
<evidence type="ECO:0000313" key="5">
    <source>
        <dbReference type="EMBL" id="CUB04704.1"/>
    </source>
</evidence>
<gene>
    <name evidence="5" type="ORF">Ga0061065_10818</name>
</gene>
<feature type="transmembrane region" description="Helical" evidence="1">
    <location>
        <begin position="17"/>
        <end position="37"/>
    </location>
</feature>
<dbReference type="InterPro" id="IPR001633">
    <property type="entry name" value="EAL_dom"/>
</dbReference>
<dbReference type="OrthoDB" id="1316910at2"/>
<organism evidence="5 6">
    <name type="scientific">Marinomonas fungiae</name>
    <dbReference type="NCBI Taxonomy" id="1137284"/>
    <lineage>
        <taxon>Bacteria</taxon>
        <taxon>Pseudomonadati</taxon>
        <taxon>Pseudomonadota</taxon>
        <taxon>Gammaproteobacteria</taxon>
        <taxon>Oceanospirillales</taxon>
        <taxon>Oceanospirillaceae</taxon>
        <taxon>Marinomonas</taxon>
    </lineage>
</organism>
<dbReference type="PANTHER" id="PTHR33121">
    <property type="entry name" value="CYCLIC DI-GMP PHOSPHODIESTERASE PDEF"/>
    <property type="match status" value="1"/>
</dbReference>
<evidence type="ECO:0000259" key="3">
    <source>
        <dbReference type="PROSITE" id="PS50887"/>
    </source>
</evidence>
<dbReference type="Pfam" id="PF00990">
    <property type="entry name" value="GGDEF"/>
    <property type="match status" value="1"/>
</dbReference>
<dbReference type="InterPro" id="IPR035919">
    <property type="entry name" value="EAL_sf"/>
</dbReference>
<dbReference type="PROSITE" id="PS50883">
    <property type="entry name" value="EAL"/>
    <property type="match status" value="1"/>
</dbReference>
<dbReference type="PANTHER" id="PTHR33121:SF32">
    <property type="entry name" value="RNASE E SPECIFICITY FACTOR CSRD"/>
    <property type="match status" value="1"/>
</dbReference>
<feature type="domain" description="EAL" evidence="2">
    <location>
        <begin position="381"/>
        <end position="634"/>
    </location>
</feature>
<feature type="domain" description="GGDEF" evidence="3">
    <location>
        <begin position="239"/>
        <end position="370"/>
    </location>
</feature>
<dbReference type="Gene3D" id="3.20.20.450">
    <property type="entry name" value="EAL domain"/>
    <property type="match status" value="1"/>
</dbReference>
<dbReference type="Gene3D" id="3.30.70.270">
    <property type="match status" value="1"/>
</dbReference>
<feature type="transmembrane region" description="Helical" evidence="1">
    <location>
        <begin position="173"/>
        <end position="196"/>
    </location>
</feature>
<dbReference type="InterPro" id="IPR001387">
    <property type="entry name" value="Cro/C1-type_HTH"/>
</dbReference>
<keyword evidence="1" id="KW-0812">Transmembrane</keyword>
<dbReference type="RefSeq" id="WP_055463610.1">
    <property type="nucleotide sequence ID" value="NZ_CYHG01000008.1"/>
</dbReference>
<feature type="domain" description="HTH cro/C1-type" evidence="4">
    <location>
        <begin position="558"/>
        <end position="593"/>
    </location>
</feature>
<dbReference type="Pfam" id="PF00563">
    <property type="entry name" value="EAL"/>
    <property type="match status" value="1"/>
</dbReference>
<dbReference type="InterPro" id="IPR050706">
    <property type="entry name" value="Cyclic-di-GMP_PDE-like"/>
</dbReference>
<dbReference type="SMART" id="SM00052">
    <property type="entry name" value="EAL"/>
    <property type="match status" value="1"/>
</dbReference>
<evidence type="ECO:0000313" key="6">
    <source>
        <dbReference type="Proteomes" id="UP000182769"/>
    </source>
</evidence>
<dbReference type="GO" id="GO:0071111">
    <property type="term" value="F:cyclic-guanylate-specific phosphodiesterase activity"/>
    <property type="evidence" value="ECO:0007669"/>
    <property type="project" value="InterPro"/>
</dbReference>
<keyword evidence="6" id="KW-1185">Reference proteome</keyword>
<dbReference type="InterPro" id="IPR000160">
    <property type="entry name" value="GGDEF_dom"/>
</dbReference>
<dbReference type="Proteomes" id="UP000182769">
    <property type="component" value="Unassembled WGS sequence"/>
</dbReference>
<dbReference type="AlphaFoldDB" id="A0A0K6INN8"/>
<dbReference type="CDD" id="cd01949">
    <property type="entry name" value="GGDEF"/>
    <property type="match status" value="1"/>
</dbReference>
<dbReference type="PROSITE" id="PS50887">
    <property type="entry name" value="GGDEF"/>
    <property type="match status" value="1"/>
</dbReference>
<dbReference type="STRING" id="1137284.GCA_001418205_02540"/>
<evidence type="ECO:0000259" key="2">
    <source>
        <dbReference type="PROSITE" id="PS50883"/>
    </source>
</evidence>
<dbReference type="EMBL" id="CYHG01000008">
    <property type="protein sequence ID" value="CUB04704.1"/>
    <property type="molecule type" value="Genomic_DNA"/>
</dbReference>
<dbReference type="SMART" id="SM00267">
    <property type="entry name" value="GGDEF"/>
    <property type="match status" value="1"/>
</dbReference>
<keyword evidence="1" id="KW-0472">Membrane</keyword>
<dbReference type="SUPFAM" id="SSF141868">
    <property type="entry name" value="EAL domain-like"/>
    <property type="match status" value="1"/>
</dbReference>
<dbReference type="PROSITE" id="PS50943">
    <property type="entry name" value="HTH_CROC1"/>
    <property type="match status" value="1"/>
</dbReference>
<name>A0A0K6INN8_9GAMM</name>
<dbReference type="NCBIfam" id="TIGR00254">
    <property type="entry name" value="GGDEF"/>
    <property type="match status" value="1"/>
</dbReference>
<sequence>MSTLFDLQLDRSLRRKLILICLSVAVIVSIIYSVVAFRLSSEMGINTEISYLEKRSLFLLAEIEEEGDAAQLRIKELIRMMQHAEGDGPQPIYVEVLGHHDRWQLNTDIPGQTLDIIKNEIQQKQVAGKNSGFIKYQDEYFLWSAQNLDNNAILMVIVSNSINDSMSHIAKRLAITSAVVFWIAVWLALTLSSWIAKRVEDKNEALRRLASHDSLTGLPNRLYLVDLLQTQQKHAEKSVKGTLLTIDLDKFKEINDTLGHSAGDKLLVIFAQNLAQVLSPEQTLFRSSGDEFLIWAPDISAEGCEAFAAQIVESLQQPICMNELPIHLEASIGIALCPEHSSDIDTLLISADIAMHEAKKLRSKWALFNKSHANDEKGQQTLRYRSELSEALAEQQIKLFYQPKVNLTSGKIVAAEALARWQHPVDGMLPPLLFIPLIEQSGKVREFGRYVIRHAIKQLSIWKTQGIMVPVAVNLSPYNLLDPDIVSYTQELCEKADIPPNMLEIELTETATSLHLHTISASLNRFKEIGVSISIDDFGTGMSSLAYISNLNVDTIKIDRSFISDIETNSSNLSIVTSALNLAKAFNCTVVAEGVENLEQATLLNKLGCHYGQGYYYSAPVPADKFTALLKFTPTLPVS</sequence>
<protein>
    <submittedName>
        <fullName evidence="5">Diguanylate cyclase (GGDEF) domain</fullName>
    </submittedName>
</protein>
<evidence type="ECO:0000259" key="4">
    <source>
        <dbReference type="PROSITE" id="PS50943"/>
    </source>
</evidence>
<accession>A0A0K6INN8</accession>
<dbReference type="InterPro" id="IPR043128">
    <property type="entry name" value="Rev_trsase/Diguanyl_cyclase"/>
</dbReference>
<evidence type="ECO:0000256" key="1">
    <source>
        <dbReference type="SAM" id="Phobius"/>
    </source>
</evidence>
<dbReference type="InterPro" id="IPR029787">
    <property type="entry name" value="Nucleotide_cyclase"/>
</dbReference>
<dbReference type="CDD" id="cd01948">
    <property type="entry name" value="EAL"/>
    <property type="match status" value="1"/>
</dbReference>
<dbReference type="SUPFAM" id="SSF55073">
    <property type="entry name" value="Nucleotide cyclase"/>
    <property type="match status" value="1"/>
</dbReference>
<proteinExistence type="predicted"/>
<keyword evidence="1" id="KW-1133">Transmembrane helix</keyword>